<evidence type="ECO:0000256" key="2">
    <source>
        <dbReference type="HAMAP-Rule" id="MF_01477"/>
    </source>
</evidence>
<dbReference type="PANTHER" id="PTHR21043:SF0">
    <property type="entry name" value="MITOCHONDRIAL ASSEMBLY OF RIBOSOMAL LARGE SUBUNIT PROTEIN 1"/>
    <property type="match status" value="1"/>
</dbReference>
<dbReference type="HAMAP" id="MF_01477">
    <property type="entry name" value="Iojap_RsfS"/>
    <property type="match status" value="1"/>
</dbReference>
<dbReference type="NCBIfam" id="TIGR00090">
    <property type="entry name" value="rsfS_iojap_ybeB"/>
    <property type="match status" value="1"/>
</dbReference>
<dbReference type="RefSeq" id="WP_004018516.1">
    <property type="nucleotide sequence ID" value="NZ_JACHMA010000001.1"/>
</dbReference>
<evidence type="ECO:0000256" key="1">
    <source>
        <dbReference type="ARBA" id="ARBA00010574"/>
    </source>
</evidence>
<comment type="function">
    <text evidence="2">Functions as a ribosomal silencing factor. Interacts with ribosomal protein uL14 (rplN), blocking formation of intersubunit bridge B8. Prevents association of the 30S and 50S ribosomal subunits and the formation of functional ribosomes, thus repressing translation.</text>
</comment>
<sequence>MSADSQAIQLAILAGLAAKSKKATEVIALDVSARLALTDIFILASGNNERQVRAIVEAVDETMSRHGVRLARREGFQECRWVLLDYGEIVVHVQHESDRQFYALERLWADAPVVPIPDPDEPATVTPHANLGQSPHESATATATAKTTQPISPLDFLANKY</sequence>
<keyword evidence="2" id="KW-0963">Cytoplasm</keyword>
<dbReference type="GO" id="GO:0017148">
    <property type="term" value="P:negative regulation of translation"/>
    <property type="evidence" value="ECO:0007669"/>
    <property type="project" value="UniProtKB-UniRule"/>
</dbReference>
<dbReference type="Pfam" id="PF02410">
    <property type="entry name" value="RsfS"/>
    <property type="match status" value="1"/>
</dbReference>
<proteinExistence type="inferred from homology"/>
<dbReference type="EMBL" id="UGGQ01000006">
    <property type="protein sequence ID" value="STO16946.1"/>
    <property type="molecule type" value="Genomic_DNA"/>
</dbReference>
<keyword evidence="2" id="KW-0810">Translation regulation</keyword>
<reference evidence="4 5" key="1">
    <citation type="submission" date="2018-06" db="EMBL/GenBank/DDBJ databases">
        <authorList>
            <consortium name="Pathogen Informatics"/>
            <person name="Doyle S."/>
        </authorList>
    </citation>
    <scope>NUCLEOTIDE SEQUENCE [LARGE SCALE GENOMIC DNA]</scope>
    <source>
        <strain evidence="4 5">NCTC11819</strain>
    </source>
</reference>
<dbReference type="Gene3D" id="3.30.460.10">
    <property type="entry name" value="Beta Polymerase, domain 2"/>
    <property type="match status" value="1"/>
</dbReference>
<organism evidence="4 5">
    <name type="scientific">Mobiluncus mulieris</name>
    <dbReference type="NCBI Taxonomy" id="2052"/>
    <lineage>
        <taxon>Bacteria</taxon>
        <taxon>Bacillati</taxon>
        <taxon>Actinomycetota</taxon>
        <taxon>Actinomycetes</taxon>
        <taxon>Actinomycetales</taxon>
        <taxon>Actinomycetaceae</taxon>
        <taxon>Mobiluncus</taxon>
    </lineage>
</organism>
<evidence type="ECO:0000256" key="3">
    <source>
        <dbReference type="SAM" id="MobiDB-lite"/>
    </source>
</evidence>
<evidence type="ECO:0000313" key="5">
    <source>
        <dbReference type="Proteomes" id="UP000255284"/>
    </source>
</evidence>
<comment type="subunit">
    <text evidence="2">Interacts with ribosomal protein uL14 (rplN).</text>
</comment>
<dbReference type="InterPro" id="IPR043519">
    <property type="entry name" value="NT_sf"/>
</dbReference>
<dbReference type="InterPro" id="IPR004394">
    <property type="entry name" value="Iojap/RsfS/C7orf30"/>
</dbReference>
<dbReference type="GO" id="GO:0090071">
    <property type="term" value="P:negative regulation of ribosome biogenesis"/>
    <property type="evidence" value="ECO:0007669"/>
    <property type="project" value="UniProtKB-UniRule"/>
</dbReference>
<comment type="caution">
    <text evidence="4">The sequence shown here is derived from an EMBL/GenBank/DDBJ whole genome shotgun (WGS) entry which is preliminary data.</text>
</comment>
<dbReference type="Proteomes" id="UP000255284">
    <property type="component" value="Unassembled WGS sequence"/>
</dbReference>
<keyword evidence="2" id="KW-0678">Repressor</keyword>
<comment type="similarity">
    <text evidence="1 2">Belongs to the Iojap/RsfS family.</text>
</comment>
<comment type="subcellular location">
    <subcellularLocation>
        <location evidence="2">Cytoplasm</location>
    </subcellularLocation>
</comment>
<protein>
    <recommendedName>
        <fullName evidence="2">Ribosomal silencing factor RsfS</fullName>
    </recommendedName>
</protein>
<name>A0A8G2HTB8_9ACTO</name>
<dbReference type="GeneID" id="61168424"/>
<dbReference type="GO" id="GO:0042256">
    <property type="term" value="P:cytosolic ribosome assembly"/>
    <property type="evidence" value="ECO:0007669"/>
    <property type="project" value="UniProtKB-UniRule"/>
</dbReference>
<dbReference type="SUPFAM" id="SSF81301">
    <property type="entry name" value="Nucleotidyltransferase"/>
    <property type="match status" value="1"/>
</dbReference>
<dbReference type="AlphaFoldDB" id="A0A8G2HTB8"/>
<accession>A0A8G2HTB8</accession>
<dbReference type="PANTHER" id="PTHR21043">
    <property type="entry name" value="IOJAP SUPERFAMILY ORTHOLOG"/>
    <property type="match status" value="1"/>
</dbReference>
<evidence type="ECO:0000313" key="4">
    <source>
        <dbReference type="EMBL" id="STO16946.1"/>
    </source>
</evidence>
<gene>
    <name evidence="4" type="primary">ybeB</name>
    <name evidence="2" type="synonym">rsfS</name>
    <name evidence="4" type="ORF">NCTC11819_01525</name>
</gene>
<dbReference type="GO" id="GO:0043023">
    <property type="term" value="F:ribosomal large subunit binding"/>
    <property type="evidence" value="ECO:0007669"/>
    <property type="project" value="TreeGrafter"/>
</dbReference>
<feature type="region of interest" description="Disordered" evidence="3">
    <location>
        <begin position="119"/>
        <end position="147"/>
    </location>
</feature>
<dbReference type="GO" id="GO:0005737">
    <property type="term" value="C:cytoplasm"/>
    <property type="evidence" value="ECO:0007669"/>
    <property type="project" value="UniProtKB-SubCell"/>
</dbReference>